<dbReference type="PANTHER" id="PTHR28141">
    <property type="entry name" value="2',3'-CYCLIC-NUCLEOTIDE 3'-PHOSPHODIESTERASE"/>
    <property type="match status" value="1"/>
</dbReference>
<dbReference type="EMBL" id="JACGCM010000309">
    <property type="protein sequence ID" value="KAF6173880.1"/>
    <property type="molecule type" value="Genomic_DNA"/>
</dbReference>
<comment type="caution">
    <text evidence="1">The sequence shown here is derived from an EMBL/GenBank/DDBJ whole genome shotgun (WGS) entry which is preliminary data.</text>
</comment>
<dbReference type="GO" id="GO:0004113">
    <property type="term" value="F:2',3'-cyclic-nucleotide 3'-phosphodiesterase activity"/>
    <property type="evidence" value="ECO:0007669"/>
    <property type="project" value="TreeGrafter"/>
</dbReference>
<organism evidence="1 2">
    <name type="scientific">Kingdonia uniflora</name>
    <dbReference type="NCBI Taxonomy" id="39325"/>
    <lineage>
        <taxon>Eukaryota</taxon>
        <taxon>Viridiplantae</taxon>
        <taxon>Streptophyta</taxon>
        <taxon>Embryophyta</taxon>
        <taxon>Tracheophyta</taxon>
        <taxon>Spermatophyta</taxon>
        <taxon>Magnoliopsida</taxon>
        <taxon>Ranunculales</taxon>
        <taxon>Circaeasteraceae</taxon>
        <taxon>Kingdonia</taxon>
    </lineage>
</organism>
<dbReference type="InterPro" id="IPR009097">
    <property type="entry name" value="Cyclic_Pdiesterase"/>
</dbReference>
<gene>
    <name evidence="1" type="ORF">GIB67_039831</name>
</gene>
<proteinExistence type="predicted"/>
<dbReference type="SUPFAM" id="SSF55144">
    <property type="entry name" value="LigT-like"/>
    <property type="match status" value="1"/>
</dbReference>
<accession>A0A7J7P3G5</accession>
<dbReference type="OrthoDB" id="514292at2759"/>
<dbReference type="Pfam" id="PF07823">
    <property type="entry name" value="CPDase"/>
    <property type="match status" value="1"/>
</dbReference>
<protein>
    <recommendedName>
        <fullName evidence="3">RNA ligase/cyclic nucleotide phosphodiesterase family protein</fullName>
    </recommendedName>
</protein>
<evidence type="ECO:0000313" key="2">
    <source>
        <dbReference type="Proteomes" id="UP000541444"/>
    </source>
</evidence>
<keyword evidence="2" id="KW-1185">Reference proteome</keyword>
<reference evidence="1 2" key="1">
    <citation type="journal article" date="2020" name="IScience">
        <title>Genome Sequencing of the Endangered Kingdonia uniflora (Circaeasteraceae, Ranunculales) Reveals Potential Mechanisms of Evolutionary Specialization.</title>
        <authorList>
            <person name="Sun Y."/>
            <person name="Deng T."/>
            <person name="Zhang A."/>
            <person name="Moore M.J."/>
            <person name="Landis J.B."/>
            <person name="Lin N."/>
            <person name="Zhang H."/>
            <person name="Zhang X."/>
            <person name="Huang J."/>
            <person name="Zhang X."/>
            <person name="Sun H."/>
            <person name="Wang H."/>
        </authorList>
    </citation>
    <scope>NUCLEOTIDE SEQUENCE [LARGE SCALE GENOMIC DNA]</scope>
    <source>
        <strain evidence="1">TB1705</strain>
        <tissue evidence="1">Leaf</tissue>
    </source>
</reference>
<sequence>MEEPKGGSSDAAERQSHKFVYSVWAIPPKENTDQFKKVMNGLILEFGGPEFQPHITVVGAITLTESDALLKFKSVCKGLKPYPVRIDTVSTGTFFYQCVYLLLHPTPEVMETSVHCSGHFGYKSSTRVEIDIDGMKINHHDVLTETEVPRATDSVGGVGEDALEIEAGVVTEDSMRFDGVGVKMNHYKETTERKGYRAKDGDVLKSYRSKSHDGVAILMREVHLIDDSDYHEVQPKNTNTTPKLILGVRQTEEWGCADLFGSDEQNYGIEEEVISDYKMRVSPRSTSFLSKSTSSSILKSKRFLMKL</sequence>
<dbReference type="PANTHER" id="PTHR28141:SF1">
    <property type="entry name" value="2',3'-CYCLIC-NUCLEOTIDE 3'-PHOSPHODIESTERASE"/>
    <property type="match status" value="1"/>
</dbReference>
<dbReference type="InterPro" id="IPR012386">
    <property type="entry name" value="Cyclic-nucl_3Pdiesterase"/>
</dbReference>
<dbReference type="AlphaFoldDB" id="A0A7J7P3G5"/>
<dbReference type="GO" id="GO:0009187">
    <property type="term" value="P:cyclic nucleotide metabolic process"/>
    <property type="evidence" value="ECO:0007669"/>
    <property type="project" value="TreeGrafter"/>
</dbReference>
<name>A0A7J7P3G5_9MAGN</name>
<evidence type="ECO:0008006" key="3">
    <source>
        <dbReference type="Google" id="ProtNLM"/>
    </source>
</evidence>
<dbReference type="Proteomes" id="UP000541444">
    <property type="component" value="Unassembled WGS sequence"/>
</dbReference>
<dbReference type="Gene3D" id="3.90.1140.10">
    <property type="entry name" value="Cyclic phosphodiesterase"/>
    <property type="match status" value="1"/>
</dbReference>
<evidence type="ECO:0000313" key="1">
    <source>
        <dbReference type="EMBL" id="KAF6173880.1"/>
    </source>
</evidence>